<comment type="caution">
    <text evidence="2">The sequence shown here is derived from an EMBL/GenBank/DDBJ whole genome shotgun (WGS) entry which is preliminary data.</text>
</comment>
<gene>
    <name evidence="2" type="ORF">J2800_000944</name>
</gene>
<feature type="domain" description="DUF4387" evidence="1">
    <location>
        <begin position="5"/>
        <end position="100"/>
    </location>
</feature>
<proteinExistence type="predicted"/>
<dbReference type="RefSeq" id="WP_310029585.1">
    <property type="nucleotide sequence ID" value="NZ_JAVDRL010000003.1"/>
</dbReference>
<protein>
    <recommendedName>
        <fullName evidence="1">DUF4387 domain-containing protein</fullName>
    </recommendedName>
</protein>
<evidence type="ECO:0000313" key="3">
    <source>
        <dbReference type="Proteomes" id="UP001262754"/>
    </source>
</evidence>
<name>A0ABU1MVJ0_9CAUL</name>
<keyword evidence="3" id="KW-1185">Reference proteome</keyword>
<evidence type="ECO:0000313" key="2">
    <source>
        <dbReference type="EMBL" id="MDR6530208.1"/>
    </source>
</evidence>
<evidence type="ECO:0000259" key="1">
    <source>
        <dbReference type="Pfam" id="PF14330"/>
    </source>
</evidence>
<dbReference type="InterPro" id="IPR025496">
    <property type="entry name" value="DUF4387"/>
</dbReference>
<dbReference type="Pfam" id="PF14330">
    <property type="entry name" value="DUF4387"/>
    <property type="match status" value="1"/>
</dbReference>
<dbReference type="EMBL" id="JAVDRL010000003">
    <property type="protein sequence ID" value="MDR6530208.1"/>
    <property type="molecule type" value="Genomic_DNA"/>
</dbReference>
<accession>A0ABU1MVJ0</accession>
<organism evidence="2 3">
    <name type="scientific">Caulobacter rhizosphaerae</name>
    <dbReference type="NCBI Taxonomy" id="2010972"/>
    <lineage>
        <taxon>Bacteria</taxon>
        <taxon>Pseudomonadati</taxon>
        <taxon>Pseudomonadota</taxon>
        <taxon>Alphaproteobacteria</taxon>
        <taxon>Caulobacterales</taxon>
        <taxon>Caulobacteraceae</taxon>
        <taxon>Caulobacter</taxon>
    </lineage>
</organism>
<reference evidence="2 3" key="1">
    <citation type="submission" date="2023-07" db="EMBL/GenBank/DDBJ databases">
        <title>Sorghum-associated microbial communities from plants grown in Nebraska, USA.</title>
        <authorList>
            <person name="Schachtman D."/>
        </authorList>
    </citation>
    <scope>NUCLEOTIDE SEQUENCE [LARGE SCALE GENOMIC DNA]</scope>
    <source>
        <strain evidence="2 3">DS2154</strain>
    </source>
</reference>
<dbReference type="Proteomes" id="UP001262754">
    <property type="component" value="Unassembled WGS sequence"/>
</dbReference>
<sequence length="102" mass="11537">MTTVRDVCRHVRSKNAGPYWVTFDLFFDGAESFALYQDSPALGPQAFERLFGADPALVRRYPVPDLNVVKISYARTAPQGGMVERDMHCGQQFVRLLDVKLD</sequence>